<dbReference type="AlphaFoldDB" id="A0A822ZQT8"/>
<gene>
    <name evidence="1" type="ORF">HUJ06_018281</name>
</gene>
<keyword evidence="2" id="KW-1185">Reference proteome</keyword>
<organism evidence="1 2">
    <name type="scientific">Nelumbo nucifera</name>
    <name type="common">Sacred lotus</name>
    <dbReference type="NCBI Taxonomy" id="4432"/>
    <lineage>
        <taxon>Eukaryota</taxon>
        <taxon>Viridiplantae</taxon>
        <taxon>Streptophyta</taxon>
        <taxon>Embryophyta</taxon>
        <taxon>Tracheophyta</taxon>
        <taxon>Spermatophyta</taxon>
        <taxon>Magnoliopsida</taxon>
        <taxon>Proteales</taxon>
        <taxon>Nelumbonaceae</taxon>
        <taxon>Nelumbo</taxon>
    </lineage>
</organism>
<reference evidence="1 2" key="1">
    <citation type="journal article" date="2020" name="Mol. Biol. Evol.">
        <title>Distinct Expression and Methylation Patterns for Genes with Different Fates following a Single Whole-Genome Duplication in Flowering Plants.</title>
        <authorList>
            <person name="Shi T."/>
            <person name="Rahmani R.S."/>
            <person name="Gugger P.F."/>
            <person name="Wang M."/>
            <person name="Li H."/>
            <person name="Zhang Y."/>
            <person name="Li Z."/>
            <person name="Wang Q."/>
            <person name="Van de Peer Y."/>
            <person name="Marchal K."/>
            <person name="Chen J."/>
        </authorList>
    </citation>
    <scope>NUCLEOTIDE SEQUENCE [LARGE SCALE GENOMIC DNA]</scope>
    <source>
        <tissue evidence="1">Leaf</tissue>
    </source>
</reference>
<sequence length="30" mass="3297">MDFFRDVGSGMAELRANQLETSMMAGTTTK</sequence>
<name>A0A822ZQT8_NELNU</name>
<accession>A0A822ZQT8</accession>
<protein>
    <submittedName>
        <fullName evidence="1">Uncharacterized protein</fullName>
    </submittedName>
</protein>
<dbReference type="Proteomes" id="UP000607653">
    <property type="component" value="Unassembled WGS sequence"/>
</dbReference>
<evidence type="ECO:0000313" key="2">
    <source>
        <dbReference type="Proteomes" id="UP000607653"/>
    </source>
</evidence>
<comment type="caution">
    <text evidence="1">The sequence shown here is derived from an EMBL/GenBank/DDBJ whole genome shotgun (WGS) entry which is preliminary data.</text>
</comment>
<evidence type="ECO:0000313" key="1">
    <source>
        <dbReference type="EMBL" id="DAD48344.1"/>
    </source>
</evidence>
<dbReference type="EMBL" id="DUZY01000008">
    <property type="protein sequence ID" value="DAD48344.1"/>
    <property type="molecule type" value="Genomic_DNA"/>
</dbReference>
<proteinExistence type="predicted"/>